<accession>H9ZZV5</accession>
<dbReference type="EMBL" id="CP003423">
    <property type="protein sequence ID" value="AFH42262.1"/>
    <property type="molecule type" value="Genomic_DNA"/>
</dbReference>
<dbReference type="InterPro" id="IPR046879">
    <property type="entry name" value="KANL3/Tex30_Abhydrolase"/>
</dbReference>
<dbReference type="eggNOG" id="arCOG07416">
    <property type="taxonomic scope" value="Archaea"/>
</dbReference>
<dbReference type="Gene3D" id="3.40.50.1820">
    <property type="entry name" value="alpha/beta hydrolase"/>
    <property type="match status" value="1"/>
</dbReference>
<dbReference type="STRING" id="1163730.FFONT_0272"/>
<evidence type="ECO:0000259" key="3">
    <source>
        <dbReference type="Pfam" id="PF20408"/>
    </source>
</evidence>
<dbReference type="InParanoid" id="H9ZZV5"/>
<keyword evidence="5" id="KW-1185">Reference proteome</keyword>
<proteinExistence type="predicted"/>
<dbReference type="PANTHER" id="PTHR46197:SF3">
    <property type="entry name" value="AB HYDROLASE-1 DOMAIN-CONTAINING PROTEIN"/>
    <property type="match status" value="1"/>
</dbReference>
<keyword evidence="2" id="KW-0963">Cytoplasm</keyword>
<organism evidence="4 5">
    <name type="scientific">Fervidicoccus fontis (strain DSM 19380 / JCM 18336 / VKM B-2539 / Kam940)</name>
    <dbReference type="NCBI Taxonomy" id="1163730"/>
    <lineage>
        <taxon>Archaea</taxon>
        <taxon>Thermoproteota</taxon>
        <taxon>Thermoprotei</taxon>
        <taxon>Fervidicoccales</taxon>
        <taxon>Fervidicoccaceae</taxon>
        <taxon>Fervidicoccus</taxon>
    </lineage>
</organism>
<evidence type="ECO:0000256" key="1">
    <source>
        <dbReference type="ARBA" id="ARBA00004496"/>
    </source>
</evidence>
<evidence type="ECO:0000313" key="4">
    <source>
        <dbReference type="EMBL" id="AFH42262.1"/>
    </source>
</evidence>
<gene>
    <name evidence="4" type="ordered locus">FFONT_0272</name>
</gene>
<reference evidence="5" key="1">
    <citation type="submission" date="2012-03" db="EMBL/GenBank/DDBJ databases">
        <title>Fervidicoccus fontis complete genome analysis confirms its distinct phylogenetic position and predicts its environmental function.</title>
        <authorList>
            <person name="Lebedinsky A.V."/>
            <person name="Mardanov A.V."/>
            <person name="Gumerov V.M."/>
            <person name="Beletsky A.V."/>
            <person name="Kublanov I.V."/>
            <person name="Perevalova A.A."/>
            <person name="Bonch-Osmolovskaya E.A."/>
            <person name="Ravin N.V."/>
            <person name="Skryabin K.G."/>
        </authorList>
    </citation>
    <scope>NUCLEOTIDE SEQUENCE [LARGE SCALE GENOMIC DNA]</scope>
    <source>
        <strain evidence="5">DSM 19380 / VKM B-2539 / Kam940</strain>
    </source>
</reference>
<dbReference type="PANTHER" id="PTHR46197">
    <property type="entry name" value="PROTEIN ABHD14B-LIKE"/>
    <property type="match status" value="1"/>
</dbReference>
<dbReference type="HOGENOM" id="CLU_1615241_0_0_2"/>
<sequence length="164" mass="18411">MGIFKIFDEKKIPYIALDMPYGIKNSCEPKDTDMHKNEAFLEEALKKIKKDLKPPLLVGASMGGYLALLYSASNPVSGLLLIGPVGTDDTYVLSSLNKYNFPVCVIIGEKDTIIDFDSVKKFVESLPNGKLKVYESSGHPAYLYKKDRFIEDVLSTYNAIRKKY</sequence>
<feature type="domain" description="KANL3/Tex30 alpha/beta hydrolase-like" evidence="3">
    <location>
        <begin position="9"/>
        <end position="139"/>
    </location>
</feature>
<dbReference type="GO" id="GO:0005737">
    <property type="term" value="C:cytoplasm"/>
    <property type="evidence" value="ECO:0007669"/>
    <property type="project" value="UniProtKB-SubCell"/>
</dbReference>
<reference evidence="4 5" key="2">
    <citation type="journal article" date="2014" name="Extremophiles">
        <title>Analysis of the complete genome of Fervidococcus fontis confirms the distinct phylogenetic position of the order Fervidicoccales and suggests its environmental function.</title>
        <authorList>
            <person name="Lebedinsky A.V."/>
            <person name="Mardanov A.V."/>
            <person name="Kublanov I.V."/>
            <person name="Gumerov V.M."/>
            <person name="Beletsky A.V."/>
            <person name="Perevalova A.A."/>
            <person name="Bidzhieva S.Kh."/>
            <person name="Bonch-Osmolovskaya E.A."/>
            <person name="Skryabin K.G."/>
            <person name="Ravin N.V."/>
        </authorList>
    </citation>
    <scope>NUCLEOTIDE SEQUENCE [LARGE SCALE GENOMIC DNA]</scope>
    <source>
        <strain evidence="5">DSM 19380 / VKM B-2539 / Kam940</strain>
    </source>
</reference>
<name>H9ZZV5_FERFK</name>
<dbReference type="AlphaFoldDB" id="H9ZZV5"/>
<dbReference type="eggNOG" id="arCOG01648">
    <property type="taxonomic scope" value="Archaea"/>
</dbReference>
<dbReference type="InterPro" id="IPR029058">
    <property type="entry name" value="AB_hydrolase_fold"/>
</dbReference>
<dbReference type="KEGG" id="ffo:FFONT_0272"/>
<evidence type="ECO:0000313" key="5">
    <source>
        <dbReference type="Proteomes" id="UP000007391"/>
    </source>
</evidence>
<comment type="subcellular location">
    <subcellularLocation>
        <location evidence="1">Cytoplasm</location>
    </subcellularLocation>
</comment>
<dbReference type="Proteomes" id="UP000007391">
    <property type="component" value="Chromosome"/>
</dbReference>
<evidence type="ECO:0000256" key="2">
    <source>
        <dbReference type="ARBA" id="ARBA00022490"/>
    </source>
</evidence>
<dbReference type="Pfam" id="PF20408">
    <property type="entry name" value="Abhydrolase_11"/>
    <property type="match status" value="1"/>
</dbReference>
<protein>
    <recommendedName>
        <fullName evidence="3">KANL3/Tex30 alpha/beta hydrolase-like domain-containing protein</fullName>
    </recommendedName>
</protein>
<dbReference type="FunCoup" id="H9ZZV5">
    <property type="interactions" value="10"/>
</dbReference>
<dbReference type="SUPFAM" id="SSF53474">
    <property type="entry name" value="alpha/beta-Hydrolases"/>
    <property type="match status" value="1"/>
</dbReference>